<keyword evidence="7" id="KW-1185">Reference proteome</keyword>
<comment type="cofactor">
    <cofactor evidence="1">
        <name>FAD</name>
        <dbReference type="ChEBI" id="CHEBI:57692"/>
    </cofactor>
</comment>
<sequence>MTAVPVLPADFPALRGAVLTDPDVTAAYADDHCSPVHGGTPLAVVLAECTDDVSATARWCYANDVVMIPRGGGSGLAGGASALDGCVVISLARMNAIREISVADQYAVAEAGVINADLDAAAREHGLMYPPDPSSYEICTIGGNVATNAGGLRCVKYGVTREYVLGLQVVLADGRVIKTGRRTVKGVTGYDLTQLLCGSEGTLGIVTTVTVKLKPAPAHPPTTVAASFPDVVRAAAAVAAVVASGVTPALMELMDRRTLEVVQDMRPFGLEDSTIAMLIGQASTPADAAVLEREFERAGAHYVVVSDDPAEADELLAVRRAAFPAYENAGNIFSEDVGVPRSKLPEMFARIEAIAAKYGLDIPTCAHAGDGNLHPTLIYPHGETEVPQAIWGAADEIFTAALDLGGTLTGEHGVGVLKARWTGQELGDDVLELHRAIKAAWDPKNLLNPGRGF</sequence>
<dbReference type="Pfam" id="PF01565">
    <property type="entry name" value="FAD_binding_4"/>
    <property type="match status" value="1"/>
</dbReference>
<evidence type="ECO:0000313" key="7">
    <source>
        <dbReference type="Proteomes" id="UP001500635"/>
    </source>
</evidence>
<evidence type="ECO:0000256" key="4">
    <source>
        <dbReference type="ARBA" id="ARBA00023002"/>
    </source>
</evidence>
<keyword evidence="2" id="KW-0285">Flavoprotein</keyword>
<proteinExistence type="predicted"/>
<dbReference type="InterPro" id="IPR016164">
    <property type="entry name" value="FAD-linked_Oxase-like_C"/>
</dbReference>
<accession>A0ABP8J707</accession>
<dbReference type="InterPro" id="IPR006094">
    <property type="entry name" value="Oxid_FAD_bind_N"/>
</dbReference>
<feature type="domain" description="FAD-binding PCMH-type" evidence="5">
    <location>
        <begin position="37"/>
        <end position="216"/>
    </location>
</feature>
<evidence type="ECO:0000256" key="1">
    <source>
        <dbReference type="ARBA" id="ARBA00001974"/>
    </source>
</evidence>
<dbReference type="Gene3D" id="3.30.70.2740">
    <property type="match status" value="1"/>
</dbReference>
<dbReference type="PANTHER" id="PTHR42934:SF2">
    <property type="entry name" value="GLYCOLATE OXIDASE SUBUNIT GLCD"/>
    <property type="match status" value="1"/>
</dbReference>
<dbReference type="Pfam" id="PF02913">
    <property type="entry name" value="FAD-oxidase_C"/>
    <property type="match status" value="1"/>
</dbReference>
<dbReference type="InterPro" id="IPR004113">
    <property type="entry name" value="FAD-bd_oxidored_4_C"/>
</dbReference>
<keyword evidence="3" id="KW-0274">FAD</keyword>
<dbReference type="SUPFAM" id="SSF56176">
    <property type="entry name" value="FAD-binding/transporter-associated domain-like"/>
    <property type="match status" value="1"/>
</dbReference>
<protein>
    <submittedName>
        <fullName evidence="6">FAD-linked oxidase C-terminal domain-containing protein</fullName>
    </submittedName>
</protein>
<comment type="caution">
    <text evidence="6">The sequence shown here is derived from an EMBL/GenBank/DDBJ whole genome shotgun (WGS) entry which is preliminary data.</text>
</comment>
<dbReference type="RefSeq" id="WP_344991494.1">
    <property type="nucleotide sequence ID" value="NZ_BAABFR010000009.1"/>
</dbReference>
<evidence type="ECO:0000256" key="3">
    <source>
        <dbReference type="ARBA" id="ARBA00022827"/>
    </source>
</evidence>
<dbReference type="InterPro" id="IPR016171">
    <property type="entry name" value="Vanillyl_alc_oxidase_C-sub2"/>
</dbReference>
<organism evidence="6 7">
    <name type="scientific">Tsukamurella soli</name>
    <dbReference type="NCBI Taxonomy" id="644556"/>
    <lineage>
        <taxon>Bacteria</taxon>
        <taxon>Bacillati</taxon>
        <taxon>Actinomycetota</taxon>
        <taxon>Actinomycetes</taxon>
        <taxon>Mycobacteriales</taxon>
        <taxon>Tsukamurellaceae</taxon>
        <taxon>Tsukamurella</taxon>
    </lineage>
</organism>
<evidence type="ECO:0000256" key="2">
    <source>
        <dbReference type="ARBA" id="ARBA00022630"/>
    </source>
</evidence>
<dbReference type="PROSITE" id="PS51387">
    <property type="entry name" value="FAD_PCMH"/>
    <property type="match status" value="1"/>
</dbReference>
<dbReference type="Proteomes" id="UP001500635">
    <property type="component" value="Unassembled WGS sequence"/>
</dbReference>
<dbReference type="InterPro" id="IPR016166">
    <property type="entry name" value="FAD-bd_PCMH"/>
</dbReference>
<dbReference type="PANTHER" id="PTHR42934">
    <property type="entry name" value="GLYCOLATE OXIDASE SUBUNIT GLCD"/>
    <property type="match status" value="1"/>
</dbReference>
<name>A0ABP8J707_9ACTN</name>
<evidence type="ECO:0000259" key="5">
    <source>
        <dbReference type="PROSITE" id="PS51387"/>
    </source>
</evidence>
<dbReference type="InterPro" id="IPR016169">
    <property type="entry name" value="FAD-bd_PCMH_sub2"/>
</dbReference>
<dbReference type="Gene3D" id="1.10.45.10">
    <property type="entry name" value="Vanillyl-alcohol Oxidase, Chain A, domain 4"/>
    <property type="match status" value="1"/>
</dbReference>
<dbReference type="InterPro" id="IPR051914">
    <property type="entry name" value="FAD-linked_OxidoTrans_Type4"/>
</dbReference>
<dbReference type="Gene3D" id="3.30.465.10">
    <property type="match status" value="1"/>
</dbReference>
<reference evidence="7" key="1">
    <citation type="journal article" date="2019" name="Int. J. Syst. Evol. Microbiol.">
        <title>The Global Catalogue of Microorganisms (GCM) 10K type strain sequencing project: providing services to taxonomists for standard genome sequencing and annotation.</title>
        <authorList>
            <consortium name="The Broad Institute Genomics Platform"/>
            <consortium name="The Broad Institute Genome Sequencing Center for Infectious Disease"/>
            <person name="Wu L."/>
            <person name="Ma J."/>
        </authorList>
    </citation>
    <scope>NUCLEOTIDE SEQUENCE [LARGE SCALE GENOMIC DNA]</scope>
    <source>
        <strain evidence="7">JCM 17688</strain>
    </source>
</reference>
<gene>
    <name evidence="6" type="ORF">GCM10023147_09100</name>
</gene>
<keyword evidence="4" id="KW-0560">Oxidoreductase</keyword>
<dbReference type="EMBL" id="BAABFR010000009">
    <property type="protein sequence ID" value="GAA4386193.1"/>
    <property type="molecule type" value="Genomic_DNA"/>
</dbReference>
<evidence type="ECO:0000313" key="6">
    <source>
        <dbReference type="EMBL" id="GAA4386193.1"/>
    </source>
</evidence>
<dbReference type="InterPro" id="IPR036318">
    <property type="entry name" value="FAD-bd_PCMH-like_sf"/>
</dbReference>
<dbReference type="SUPFAM" id="SSF55103">
    <property type="entry name" value="FAD-linked oxidases, C-terminal domain"/>
    <property type="match status" value="1"/>
</dbReference>